<evidence type="ECO:0000259" key="19">
    <source>
        <dbReference type="Pfam" id="PF01059"/>
    </source>
</evidence>
<evidence type="ECO:0000256" key="6">
    <source>
        <dbReference type="ARBA" id="ARBA00022448"/>
    </source>
</evidence>
<dbReference type="InterPro" id="IPR003918">
    <property type="entry name" value="NADH_UbQ_OxRdtase"/>
</dbReference>
<dbReference type="Pfam" id="PF00361">
    <property type="entry name" value="Proton_antipo_M"/>
    <property type="match status" value="1"/>
</dbReference>
<comment type="catalytic activity">
    <reaction evidence="16 17">
        <text>a ubiquinone + NADH + 5 H(+)(in) = a ubiquinol + NAD(+) + 4 H(+)(out)</text>
        <dbReference type="Rhea" id="RHEA:29091"/>
        <dbReference type="Rhea" id="RHEA-COMP:9565"/>
        <dbReference type="Rhea" id="RHEA-COMP:9566"/>
        <dbReference type="ChEBI" id="CHEBI:15378"/>
        <dbReference type="ChEBI" id="CHEBI:16389"/>
        <dbReference type="ChEBI" id="CHEBI:17976"/>
        <dbReference type="ChEBI" id="CHEBI:57540"/>
        <dbReference type="ChEBI" id="CHEBI:57945"/>
        <dbReference type="EC" id="7.1.1.2"/>
    </reaction>
</comment>
<evidence type="ECO:0000256" key="3">
    <source>
        <dbReference type="ARBA" id="ARBA00009025"/>
    </source>
</evidence>
<evidence type="ECO:0000256" key="14">
    <source>
        <dbReference type="ARBA" id="ARBA00023128"/>
    </source>
</evidence>
<dbReference type="GO" id="GO:0042773">
    <property type="term" value="P:ATP synthesis coupled electron transport"/>
    <property type="evidence" value="ECO:0007669"/>
    <property type="project" value="InterPro"/>
</dbReference>
<feature type="transmembrane region" description="Helical" evidence="17">
    <location>
        <begin position="426"/>
        <end position="449"/>
    </location>
</feature>
<evidence type="ECO:0000256" key="5">
    <source>
        <dbReference type="ARBA" id="ARBA00021006"/>
    </source>
</evidence>
<evidence type="ECO:0000256" key="2">
    <source>
        <dbReference type="ARBA" id="ARBA00004225"/>
    </source>
</evidence>
<keyword evidence="9" id="KW-1278">Translocase</keyword>
<evidence type="ECO:0000256" key="9">
    <source>
        <dbReference type="ARBA" id="ARBA00022967"/>
    </source>
</evidence>
<feature type="domain" description="NADH:quinone oxidoreductase/Mrp antiporter transmembrane" evidence="18">
    <location>
        <begin position="110"/>
        <end position="394"/>
    </location>
</feature>
<dbReference type="AlphaFoldDB" id="A0A977TJ83"/>
<sequence>MMNMMKFLFFLIFMFPLIFILNFWMFQSFLFILSFLFLFLSLNSFQLFHLSSFLGCDILSFGLILLTFWIGGLMIMSSYMIYELNLFKSYFIFIILLMLIFLYLSFSVIDLLMFYLFFESSMIPILFLIFGWGFQLDRIQASFYLLFYTLFASLPLLISIIYLNYYINTLCMFLYFEGIFFLSYNYLYLFMILSFLVKMPMFLVHLWLPKAHVEAPISGSMILAAVMLKLGGYGLLRVFNILINLCNKFNFIWISISMIGGIIISLLCLYQIDLKSLIAYSSVVHMSMLLGGLMTLMSWGLTGSYLLMISHGLCSSGLFCLVNIIYERLGSRSLLINKGLINFMPNMSLWWFMLCSSNMSAPPSLNLLGEIMLINSLISWDNLLLILIIFLTFFSSLYTLYLYSFTQHGSFNFSIYSFSQGYIREYILLMLHWIPLNFIILNNEMFILWI</sequence>
<feature type="transmembrane region" description="Helical" evidence="17">
    <location>
        <begin position="87"/>
        <end position="106"/>
    </location>
</feature>
<comment type="subcellular location">
    <subcellularLocation>
        <location evidence="2 17">Mitochondrion membrane</location>
        <topology evidence="2 17">Multi-pass membrane protein</topology>
    </subcellularLocation>
</comment>
<protein>
    <recommendedName>
        <fullName evidence="5 17">NADH-ubiquinone oxidoreductase chain 4</fullName>
        <ecNumber evidence="4 17">7.1.1.2</ecNumber>
    </recommendedName>
</protein>
<keyword evidence="10 17" id="KW-0249">Electron transport</keyword>
<evidence type="ECO:0000256" key="12">
    <source>
        <dbReference type="ARBA" id="ARBA00023027"/>
    </source>
</evidence>
<feature type="transmembrane region" description="Helical" evidence="17">
    <location>
        <begin position="52"/>
        <end position="75"/>
    </location>
</feature>
<comment type="function">
    <text evidence="17">Core subunit of the mitochondrial membrane respiratory chain NADH dehydrogenase (Complex I) which catalyzes electron transfer from NADH through the respiratory chain, using ubiquinone as an electron acceptor. Essential for the catalytic activity and assembly of complex I.</text>
</comment>
<keyword evidence="13 17" id="KW-0830">Ubiquinone</keyword>
<dbReference type="GO" id="GO:0048039">
    <property type="term" value="F:ubiquinone binding"/>
    <property type="evidence" value="ECO:0007669"/>
    <property type="project" value="TreeGrafter"/>
</dbReference>
<organism evidence="20">
    <name type="scientific">Abia sp</name>
    <dbReference type="NCBI Taxonomy" id="2983159"/>
    <lineage>
        <taxon>Eukaryota</taxon>
        <taxon>Metazoa</taxon>
        <taxon>Ecdysozoa</taxon>
        <taxon>Arthropoda</taxon>
        <taxon>Hexapoda</taxon>
        <taxon>Insecta</taxon>
        <taxon>Pterygota</taxon>
        <taxon>Neoptera</taxon>
        <taxon>Endopterygota</taxon>
        <taxon>Hymenoptera</taxon>
        <taxon>Tenthredinoidea</taxon>
        <taxon>Cimbicidae</taxon>
        <taxon>Abia</taxon>
    </lineage>
</organism>
<name>A0A977TJ83_9HYME</name>
<keyword evidence="7 17" id="KW-0679">Respiratory chain</keyword>
<evidence type="ECO:0000256" key="1">
    <source>
        <dbReference type="ARBA" id="ARBA00003257"/>
    </source>
</evidence>
<dbReference type="InterPro" id="IPR000260">
    <property type="entry name" value="NADH4_N"/>
</dbReference>
<dbReference type="PANTHER" id="PTHR43507:SF20">
    <property type="entry name" value="NADH-UBIQUINONE OXIDOREDUCTASE CHAIN 4"/>
    <property type="match status" value="1"/>
</dbReference>
<gene>
    <name evidence="20" type="primary">ND4</name>
</gene>
<evidence type="ECO:0000256" key="7">
    <source>
        <dbReference type="ARBA" id="ARBA00022660"/>
    </source>
</evidence>
<dbReference type="GO" id="GO:0008137">
    <property type="term" value="F:NADH dehydrogenase (ubiquinone) activity"/>
    <property type="evidence" value="ECO:0007669"/>
    <property type="project" value="UniProtKB-UniRule"/>
</dbReference>
<dbReference type="EMBL" id="OL549452">
    <property type="protein sequence ID" value="UXW64272.1"/>
    <property type="molecule type" value="Genomic_DNA"/>
</dbReference>
<dbReference type="EC" id="7.1.1.2" evidence="4 17"/>
<evidence type="ECO:0000256" key="16">
    <source>
        <dbReference type="ARBA" id="ARBA00049551"/>
    </source>
</evidence>
<dbReference type="PANTHER" id="PTHR43507">
    <property type="entry name" value="NADH-UBIQUINONE OXIDOREDUCTASE CHAIN 4"/>
    <property type="match status" value="1"/>
</dbReference>
<dbReference type="GO" id="GO:0031966">
    <property type="term" value="C:mitochondrial membrane"/>
    <property type="evidence" value="ECO:0007669"/>
    <property type="project" value="UniProtKB-SubCell"/>
</dbReference>
<feature type="transmembrane region" description="Helical" evidence="17">
    <location>
        <begin position="385"/>
        <end position="405"/>
    </location>
</feature>
<evidence type="ECO:0000256" key="13">
    <source>
        <dbReference type="ARBA" id="ARBA00023075"/>
    </source>
</evidence>
<keyword evidence="14 17" id="KW-0496">Mitochondrion</keyword>
<evidence type="ECO:0000256" key="15">
    <source>
        <dbReference type="ARBA" id="ARBA00023136"/>
    </source>
</evidence>
<proteinExistence type="inferred from homology"/>
<feature type="transmembrane region" description="Helical" evidence="17">
    <location>
        <begin position="220"/>
        <end position="239"/>
    </location>
</feature>
<reference evidence="20" key="1">
    <citation type="submission" date="2021-11" db="EMBL/GenBank/DDBJ databases">
        <title>The mitochondrial genome of Abia_sp.</title>
        <authorList>
            <person name="Niu G."/>
        </authorList>
    </citation>
    <scope>NUCLEOTIDE SEQUENCE</scope>
    <source>
        <strain evidence="20">CSCS-Hym-MC0169</strain>
    </source>
</reference>
<keyword evidence="12 17" id="KW-0520">NAD</keyword>
<feature type="transmembrane region" description="Helical" evidence="17">
    <location>
        <begin position="145"/>
        <end position="167"/>
    </location>
</feature>
<evidence type="ECO:0000256" key="17">
    <source>
        <dbReference type="RuleBase" id="RU003297"/>
    </source>
</evidence>
<feature type="transmembrane region" description="Helical" evidence="17">
    <location>
        <begin position="7"/>
        <end position="40"/>
    </location>
</feature>
<evidence type="ECO:0000256" key="8">
    <source>
        <dbReference type="ARBA" id="ARBA00022692"/>
    </source>
</evidence>
<geneLocation type="mitochondrion" evidence="20"/>
<feature type="domain" description="NADH:ubiquinone oxidoreductase chain 4 N-terminal" evidence="19">
    <location>
        <begin position="4"/>
        <end position="104"/>
    </location>
</feature>
<dbReference type="PRINTS" id="PR01437">
    <property type="entry name" value="NUOXDRDTASE4"/>
</dbReference>
<keyword evidence="8 17" id="KW-0812">Transmembrane</keyword>
<dbReference type="InterPro" id="IPR001750">
    <property type="entry name" value="ND/Mrp_TM"/>
</dbReference>
<dbReference type="GO" id="GO:0003954">
    <property type="term" value="F:NADH dehydrogenase activity"/>
    <property type="evidence" value="ECO:0007669"/>
    <property type="project" value="TreeGrafter"/>
</dbReference>
<accession>A0A977TJ83</accession>
<feature type="transmembrane region" description="Helical" evidence="17">
    <location>
        <begin position="251"/>
        <end position="270"/>
    </location>
</feature>
<evidence type="ECO:0000259" key="18">
    <source>
        <dbReference type="Pfam" id="PF00361"/>
    </source>
</evidence>
<keyword evidence="6 17" id="KW-0813">Transport</keyword>
<comment type="function">
    <text evidence="1">Core subunit of the mitochondrial membrane respiratory chain NADH dehydrogenase (Complex I) that is believed to belong to the minimal assembly required for catalysis. Complex I functions in the transfer of electrons from NADH to the respiratory chain. The immediate electron acceptor for the enzyme is believed to be ubiquinone.</text>
</comment>
<evidence type="ECO:0000256" key="11">
    <source>
        <dbReference type="ARBA" id="ARBA00022989"/>
    </source>
</evidence>
<evidence type="ECO:0000256" key="4">
    <source>
        <dbReference type="ARBA" id="ARBA00012944"/>
    </source>
</evidence>
<feature type="transmembrane region" description="Helical" evidence="17">
    <location>
        <begin position="112"/>
        <end position="133"/>
    </location>
</feature>
<keyword evidence="15 17" id="KW-0472">Membrane</keyword>
<evidence type="ECO:0000313" key="20">
    <source>
        <dbReference type="EMBL" id="UXW64272.1"/>
    </source>
</evidence>
<dbReference type="Pfam" id="PF01059">
    <property type="entry name" value="Oxidored_q5_N"/>
    <property type="match status" value="1"/>
</dbReference>
<keyword evidence="11 17" id="KW-1133">Transmembrane helix</keyword>
<evidence type="ECO:0000256" key="10">
    <source>
        <dbReference type="ARBA" id="ARBA00022982"/>
    </source>
</evidence>
<comment type="similarity">
    <text evidence="3 17">Belongs to the complex I subunit 4 family.</text>
</comment>
<dbReference type="GO" id="GO:0015990">
    <property type="term" value="P:electron transport coupled proton transport"/>
    <property type="evidence" value="ECO:0007669"/>
    <property type="project" value="TreeGrafter"/>
</dbReference>
<feature type="transmembrane region" description="Helical" evidence="17">
    <location>
        <begin position="305"/>
        <end position="326"/>
    </location>
</feature>